<feature type="compositionally biased region" description="Low complexity" evidence="1">
    <location>
        <begin position="38"/>
        <end position="50"/>
    </location>
</feature>
<name>A0A2I0IM28_PUNGR</name>
<reference evidence="2 3" key="1">
    <citation type="submission" date="2017-11" db="EMBL/GenBank/DDBJ databases">
        <title>De-novo sequencing of pomegranate (Punica granatum L.) genome.</title>
        <authorList>
            <person name="Akparov Z."/>
            <person name="Amiraslanov A."/>
            <person name="Hajiyeva S."/>
            <person name="Abbasov M."/>
            <person name="Kaur K."/>
            <person name="Hamwieh A."/>
            <person name="Solovyev V."/>
            <person name="Salamov A."/>
            <person name="Braich B."/>
            <person name="Kosarev P."/>
            <person name="Mahmoud A."/>
            <person name="Hajiyev E."/>
            <person name="Babayeva S."/>
            <person name="Izzatullayeva V."/>
            <person name="Mammadov A."/>
            <person name="Mammadov A."/>
            <person name="Sharifova S."/>
            <person name="Ojaghi J."/>
            <person name="Eynullazada K."/>
            <person name="Bayramov B."/>
            <person name="Abdulazimova A."/>
            <person name="Shahmuradov I."/>
        </authorList>
    </citation>
    <scope>NUCLEOTIDE SEQUENCE [LARGE SCALE GENOMIC DNA]</scope>
    <source>
        <strain evidence="3">cv. AG2017</strain>
        <tissue evidence="2">Leaf</tissue>
    </source>
</reference>
<evidence type="ECO:0000313" key="2">
    <source>
        <dbReference type="EMBL" id="PKI45051.1"/>
    </source>
</evidence>
<accession>A0A2I0IM28</accession>
<evidence type="ECO:0000256" key="1">
    <source>
        <dbReference type="SAM" id="MobiDB-lite"/>
    </source>
</evidence>
<sequence length="135" mass="14764">MSLRFTFDEPSPRNQTKFHLKFQFDETLKSGEPRSPFASSIGPSITGTTSSGAAAQAILPSIVIVVGFINVHGLPNIERELVLLVAAKVGVAHEVEHAGPQSRLRGNCEVELHPRTPLELSLLMAISWFIFVVME</sequence>
<dbReference type="EMBL" id="PGOL01002789">
    <property type="protein sequence ID" value="PKI45051.1"/>
    <property type="molecule type" value="Genomic_DNA"/>
</dbReference>
<proteinExistence type="predicted"/>
<comment type="caution">
    <text evidence="2">The sequence shown here is derived from an EMBL/GenBank/DDBJ whole genome shotgun (WGS) entry which is preliminary data.</text>
</comment>
<organism evidence="2 3">
    <name type="scientific">Punica granatum</name>
    <name type="common">Pomegranate</name>
    <dbReference type="NCBI Taxonomy" id="22663"/>
    <lineage>
        <taxon>Eukaryota</taxon>
        <taxon>Viridiplantae</taxon>
        <taxon>Streptophyta</taxon>
        <taxon>Embryophyta</taxon>
        <taxon>Tracheophyta</taxon>
        <taxon>Spermatophyta</taxon>
        <taxon>Magnoliopsida</taxon>
        <taxon>eudicotyledons</taxon>
        <taxon>Gunneridae</taxon>
        <taxon>Pentapetalae</taxon>
        <taxon>rosids</taxon>
        <taxon>malvids</taxon>
        <taxon>Myrtales</taxon>
        <taxon>Lythraceae</taxon>
        <taxon>Punica</taxon>
    </lineage>
</organism>
<protein>
    <submittedName>
        <fullName evidence="2">Uncharacterized protein</fullName>
    </submittedName>
</protein>
<dbReference type="AlphaFoldDB" id="A0A2I0IM28"/>
<evidence type="ECO:0000313" key="3">
    <source>
        <dbReference type="Proteomes" id="UP000233551"/>
    </source>
</evidence>
<dbReference type="Proteomes" id="UP000233551">
    <property type="component" value="Unassembled WGS sequence"/>
</dbReference>
<feature type="region of interest" description="Disordered" evidence="1">
    <location>
        <begin position="31"/>
        <end position="50"/>
    </location>
</feature>
<keyword evidence="3" id="KW-1185">Reference proteome</keyword>
<gene>
    <name evidence="2" type="ORF">CRG98_034552</name>
</gene>